<evidence type="ECO:0000256" key="6">
    <source>
        <dbReference type="SAM" id="MobiDB-lite"/>
    </source>
</evidence>
<protein>
    <submittedName>
        <fullName evidence="9">Integral membrane protein</fullName>
    </submittedName>
</protein>
<dbReference type="STRING" id="708197.A0A161YEJ3"/>
<feature type="domain" description="Rhodopsin" evidence="8">
    <location>
        <begin position="104"/>
        <end position="287"/>
    </location>
</feature>
<proteinExistence type="inferred from homology"/>
<dbReference type="AlphaFoldDB" id="A0A161YEJ3"/>
<evidence type="ECO:0000256" key="7">
    <source>
        <dbReference type="SAM" id="Phobius"/>
    </source>
</evidence>
<organism evidence="9 10">
    <name type="scientific">Colletotrichum tofieldiae</name>
    <dbReference type="NCBI Taxonomy" id="708197"/>
    <lineage>
        <taxon>Eukaryota</taxon>
        <taxon>Fungi</taxon>
        <taxon>Dikarya</taxon>
        <taxon>Ascomycota</taxon>
        <taxon>Pezizomycotina</taxon>
        <taxon>Sordariomycetes</taxon>
        <taxon>Hypocreomycetidae</taxon>
        <taxon>Glomerellales</taxon>
        <taxon>Glomerellaceae</taxon>
        <taxon>Colletotrichum</taxon>
        <taxon>Colletotrichum spaethianum species complex</taxon>
    </lineage>
</organism>
<feature type="region of interest" description="Disordered" evidence="6">
    <location>
        <begin position="327"/>
        <end position="364"/>
    </location>
</feature>
<evidence type="ECO:0000256" key="3">
    <source>
        <dbReference type="ARBA" id="ARBA00022989"/>
    </source>
</evidence>
<sequence length="364" mass="40392">MPINPHYSLTNATYQSSYSANTNLQKPQDVLHSINLVSQILAVILVSLFMALRLYVKTFVAPPFHTDDLGQFGGGFYIYDVAKETFVSFKKVIAVFSKLSASSRLTSFLGSYVSTLFYSPSSYFTKITLLSTTARIFRLHRKTVIGTYAFIILLTLYTLPVFVIKMLICRPIAGFWDTTIKTTCFHQRDIYVADTTISAATDMAVLCLPIPVAVTLRMSWHKRLKILVMLSSGGLATAASLVRLVVVIKLEESGDETVGLIRVTLLGTAELGIGLMCACLPAINILFIRGCNSSRDSARNTRGSNRITELNFLQGSNLRTQQIGTTEEVRQEDTIHEEPLSSTQEEEGRSCIFPFGRTRRPPST</sequence>
<evidence type="ECO:0000256" key="4">
    <source>
        <dbReference type="ARBA" id="ARBA00023136"/>
    </source>
</evidence>
<gene>
    <name evidence="9" type="ORF">CT0861_01321</name>
</gene>
<comment type="caution">
    <text evidence="9">The sequence shown here is derived from an EMBL/GenBank/DDBJ whole genome shotgun (WGS) entry which is preliminary data.</text>
</comment>
<accession>A0A161YEJ3</accession>
<dbReference type="PANTHER" id="PTHR33048">
    <property type="entry name" value="PTH11-LIKE INTEGRAL MEMBRANE PROTEIN (AFU_ORTHOLOGUE AFUA_5G11245)"/>
    <property type="match status" value="1"/>
</dbReference>
<feature type="transmembrane region" description="Helical" evidence="7">
    <location>
        <begin position="145"/>
        <end position="168"/>
    </location>
</feature>
<evidence type="ECO:0000313" key="9">
    <source>
        <dbReference type="EMBL" id="KZL70897.1"/>
    </source>
</evidence>
<comment type="similarity">
    <text evidence="5">Belongs to the SAT4 family.</text>
</comment>
<name>A0A161YEJ3_9PEZI</name>
<evidence type="ECO:0000259" key="8">
    <source>
        <dbReference type="Pfam" id="PF20684"/>
    </source>
</evidence>
<feature type="compositionally biased region" description="Basic and acidic residues" evidence="6">
    <location>
        <begin position="327"/>
        <end position="339"/>
    </location>
</feature>
<keyword evidence="2 7" id="KW-0812">Transmembrane</keyword>
<feature type="transmembrane region" description="Helical" evidence="7">
    <location>
        <begin position="36"/>
        <end position="56"/>
    </location>
</feature>
<reference evidence="9 10" key="1">
    <citation type="submission" date="2015-06" db="EMBL/GenBank/DDBJ databases">
        <title>Survival trade-offs in plant roots during colonization by closely related pathogenic and mutualistic fungi.</title>
        <authorList>
            <person name="Hacquard S."/>
            <person name="Kracher B."/>
            <person name="Hiruma K."/>
            <person name="Weinman A."/>
            <person name="Muench P."/>
            <person name="Garrido Oter R."/>
            <person name="Ver Loren van Themaat E."/>
            <person name="Dallerey J.-F."/>
            <person name="Damm U."/>
            <person name="Henrissat B."/>
            <person name="Lespinet O."/>
            <person name="Thon M."/>
            <person name="Kemen E."/>
            <person name="McHardy A.C."/>
            <person name="Schulze-Lefert P."/>
            <person name="O'Connell R.J."/>
        </authorList>
    </citation>
    <scope>NUCLEOTIDE SEQUENCE [LARGE SCALE GENOMIC DNA]</scope>
    <source>
        <strain evidence="9 10">0861</strain>
    </source>
</reference>
<dbReference type="InterPro" id="IPR052337">
    <property type="entry name" value="SAT4-like"/>
</dbReference>
<dbReference type="Proteomes" id="UP000076552">
    <property type="component" value="Unassembled WGS sequence"/>
</dbReference>
<evidence type="ECO:0000313" key="10">
    <source>
        <dbReference type="Proteomes" id="UP000076552"/>
    </source>
</evidence>
<comment type="subcellular location">
    <subcellularLocation>
        <location evidence="1">Membrane</location>
        <topology evidence="1">Multi-pass membrane protein</topology>
    </subcellularLocation>
</comment>
<keyword evidence="10" id="KW-1185">Reference proteome</keyword>
<dbReference type="Pfam" id="PF20684">
    <property type="entry name" value="Fung_rhodopsin"/>
    <property type="match status" value="1"/>
</dbReference>
<dbReference type="PANTHER" id="PTHR33048:SF108">
    <property type="entry name" value="INTEGRAL MEMBRANE PROTEIN"/>
    <property type="match status" value="1"/>
</dbReference>
<evidence type="ECO:0000256" key="1">
    <source>
        <dbReference type="ARBA" id="ARBA00004141"/>
    </source>
</evidence>
<feature type="transmembrane region" description="Helical" evidence="7">
    <location>
        <begin position="195"/>
        <end position="214"/>
    </location>
</feature>
<keyword evidence="3 7" id="KW-1133">Transmembrane helix</keyword>
<dbReference type="GO" id="GO:0016020">
    <property type="term" value="C:membrane"/>
    <property type="evidence" value="ECO:0007669"/>
    <property type="project" value="UniProtKB-SubCell"/>
</dbReference>
<keyword evidence="4 7" id="KW-0472">Membrane</keyword>
<dbReference type="InterPro" id="IPR049326">
    <property type="entry name" value="Rhodopsin_dom_fungi"/>
</dbReference>
<dbReference type="EMBL" id="LFIV01000082">
    <property type="protein sequence ID" value="KZL70897.1"/>
    <property type="molecule type" value="Genomic_DNA"/>
</dbReference>
<feature type="transmembrane region" description="Helical" evidence="7">
    <location>
        <begin position="260"/>
        <end position="287"/>
    </location>
</feature>
<feature type="transmembrane region" description="Helical" evidence="7">
    <location>
        <begin position="226"/>
        <end position="248"/>
    </location>
</feature>
<evidence type="ECO:0000256" key="5">
    <source>
        <dbReference type="ARBA" id="ARBA00038359"/>
    </source>
</evidence>
<evidence type="ECO:0000256" key="2">
    <source>
        <dbReference type="ARBA" id="ARBA00022692"/>
    </source>
</evidence>